<gene>
    <name evidence="1" type="ORF">ABH15_06860</name>
</gene>
<dbReference type="EMBL" id="LHQS01000002">
    <property type="protein sequence ID" value="RXE55922.1"/>
    <property type="molecule type" value="Genomic_DNA"/>
</dbReference>
<protein>
    <submittedName>
        <fullName evidence="1">Uncharacterized protein</fullName>
    </submittedName>
</protein>
<dbReference type="AlphaFoldDB" id="A0A498GZG7"/>
<organism evidence="1 2">
    <name type="scientific">Methanoculleus taiwanensis</name>
    <dbReference type="NCBI Taxonomy" id="1550565"/>
    <lineage>
        <taxon>Archaea</taxon>
        <taxon>Methanobacteriati</taxon>
        <taxon>Methanobacteriota</taxon>
        <taxon>Stenosarchaea group</taxon>
        <taxon>Methanomicrobia</taxon>
        <taxon>Methanomicrobiales</taxon>
        <taxon>Methanomicrobiaceae</taxon>
        <taxon>Methanoculleus</taxon>
    </lineage>
</organism>
<proteinExistence type="predicted"/>
<accession>A0A498GZG7</accession>
<dbReference type="Proteomes" id="UP000290932">
    <property type="component" value="Unassembled WGS sequence"/>
</dbReference>
<comment type="caution">
    <text evidence="1">The sequence shown here is derived from an EMBL/GenBank/DDBJ whole genome shotgun (WGS) entry which is preliminary data.</text>
</comment>
<evidence type="ECO:0000313" key="2">
    <source>
        <dbReference type="Proteomes" id="UP000290932"/>
    </source>
</evidence>
<dbReference type="RefSeq" id="WP_128693637.1">
    <property type="nucleotide sequence ID" value="NZ_LHQS01000002.1"/>
</dbReference>
<dbReference type="OrthoDB" id="146606at2157"/>
<name>A0A498GZG7_9EURY</name>
<evidence type="ECO:0000313" key="1">
    <source>
        <dbReference type="EMBL" id="RXE55922.1"/>
    </source>
</evidence>
<sequence>MKLDPIVLGHNQFIGVDHFSQDRARNRTQTFSETHRIIDVIDCFYDLGGRGMMLSTHPKARDIMDAIGQNPRLAQNMNFYPLIPYAQGYIRKANEKGITGMVTETLSPASTSEKFKIMFKGGINVLRKDFISMLSTLIDVELLPFKGFNVKAIFLHNVLTDLALAFKAQNIFEYYIDYIQDNYNTTPAFGTMNFVKLVEAFEDWGLEKPTIMTSFNKAGFQMNPSRESCEQCLLEFDVDVLSMSTLAAGYLKPQEAYEYLFSLPKKTSVVVGFSTKNHAIETYNIIRNYI</sequence>
<keyword evidence="2" id="KW-1185">Reference proteome</keyword>
<reference evidence="1 2" key="1">
    <citation type="journal article" date="2015" name="Int. J. Syst. Evol. Microbiol.">
        <title>Methanoculleus taiwanensis sp. nov., a methanogen isolated from deep marine sediment at the deformation front area near Taiwan.</title>
        <authorList>
            <person name="Weng C.Y."/>
            <person name="Chen S.C."/>
            <person name="Lai M.C."/>
            <person name="Wu S.Y."/>
            <person name="Lin S."/>
            <person name="Yang T.F."/>
            <person name="Chen P.C."/>
        </authorList>
    </citation>
    <scope>NUCLEOTIDE SEQUENCE [LARGE SCALE GENOMIC DNA]</scope>
    <source>
        <strain evidence="1 2">CYW4</strain>
    </source>
</reference>